<dbReference type="Gene3D" id="1.50.10.10">
    <property type="match status" value="1"/>
</dbReference>
<sequence length="393" mass="45385">MKSYLISIAQKYRKELRDNILPFWIDNGIDKVNGGIYTALDRGGVLMDSDKSVWFQGRAAWVFSYCYNTLDRNPQYLAAAKSCVDFIEKHCFDADGRMFYQVTAAGVPVRKRRYAFSETFAAIAFAEYSIASGEQSYAEKALELFDKILYYIGTPGLLEPKFREGFSAKGHSICMILIDTAHCIQRAVKSEKLQAQINRSVEEIRRDFMHPEFKAVLETVAPDGSFIDSMAGRTINPGHSLETGWFILEEAKYSNWNAELIETGKTIIDWSWDWGWDKQYGGILYFRDCKNRPQQEYWQDMKFWWPQNEAALAMLYAALATGDVAYIEKFKMVDEYMFSRLKDAEFPEWYGYLHYDGSVAQPAKGNMYKGPFHIPRMLIRGAELCEELAEIFE</sequence>
<dbReference type="STRING" id="1433126.BN938_2365"/>
<dbReference type="GO" id="GO:0005975">
    <property type="term" value="P:carbohydrate metabolic process"/>
    <property type="evidence" value="ECO:0007669"/>
    <property type="project" value="InterPro"/>
</dbReference>
<dbReference type="EMBL" id="HG934468">
    <property type="protein sequence ID" value="CDN32436.1"/>
    <property type="molecule type" value="Genomic_DNA"/>
</dbReference>
<dbReference type="InterPro" id="IPR008928">
    <property type="entry name" value="6-hairpin_glycosidase_sf"/>
</dbReference>
<dbReference type="eggNOG" id="COG2942">
    <property type="taxonomic scope" value="Bacteria"/>
</dbReference>
<reference evidence="3 4" key="1">
    <citation type="journal article" date="2015" name="Genome Announc.">
        <title>Complete Genome Sequence of the Novel Leech Symbiont Mucinivorans hirudinis M3T.</title>
        <authorList>
            <person name="Nelson M.C."/>
            <person name="Bomar L."/>
            <person name="Graf J."/>
        </authorList>
    </citation>
    <scope>NUCLEOTIDE SEQUENCE [LARGE SCALE GENOMIC DNA]</scope>
    <source>
        <strain evidence="4">M3</strain>
    </source>
</reference>
<organism evidence="3 4">
    <name type="scientific">Mucinivorans hirudinis</name>
    <dbReference type="NCBI Taxonomy" id="1433126"/>
    <lineage>
        <taxon>Bacteria</taxon>
        <taxon>Pseudomonadati</taxon>
        <taxon>Bacteroidota</taxon>
        <taxon>Bacteroidia</taxon>
        <taxon>Bacteroidales</taxon>
        <taxon>Rikenellaceae</taxon>
        <taxon>Mucinivorans</taxon>
    </lineage>
</organism>
<dbReference type="InterPro" id="IPR010819">
    <property type="entry name" value="AGE/CE"/>
</dbReference>
<proteinExistence type="inferred from homology"/>
<dbReference type="SUPFAM" id="SSF48208">
    <property type="entry name" value="Six-hairpin glycosidases"/>
    <property type="match status" value="1"/>
</dbReference>
<dbReference type="Pfam" id="PF07221">
    <property type="entry name" value="GlcNAc_2-epim"/>
    <property type="match status" value="1"/>
</dbReference>
<evidence type="ECO:0000256" key="1">
    <source>
        <dbReference type="ARBA" id="ARBA00008558"/>
    </source>
</evidence>
<dbReference type="PATRIC" id="fig|1433126.3.peg.2341"/>
<dbReference type="GO" id="GO:0050121">
    <property type="term" value="F:N-acylglucosamine 2-epimerase activity"/>
    <property type="evidence" value="ECO:0007669"/>
    <property type="project" value="UniProtKB-EC"/>
</dbReference>
<evidence type="ECO:0000256" key="2">
    <source>
        <dbReference type="ARBA" id="ARBA00023235"/>
    </source>
</evidence>
<keyword evidence="4" id="KW-1185">Reference proteome</keyword>
<dbReference type="AlphaFoldDB" id="A0A060R9Y2"/>
<dbReference type="EC" id="5.1.3.8" evidence="3"/>
<dbReference type="KEGG" id="rbc:BN938_2365"/>
<dbReference type="OrthoDB" id="618431at2"/>
<accession>A0A060R9Y2</accession>
<dbReference type="FunFam" id="1.50.10.10:FF:000021">
    <property type="entry name" value="N-acylglucosamine 2-epimerase"/>
    <property type="match status" value="1"/>
</dbReference>
<protein>
    <submittedName>
        <fullName evidence="3">N-acylglucosamine 2-epimerase</fullName>
        <ecNumber evidence="3">5.1.3.8</ecNumber>
    </submittedName>
</protein>
<keyword evidence="2 3" id="KW-0413">Isomerase</keyword>
<evidence type="ECO:0000313" key="3">
    <source>
        <dbReference type="EMBL" id="CDN32436.1"/>
    </source>
</evidence>
<evidence type="ECO:0000313" key="4">
    <source>
        <dbReference type="Proteomes" id="UP000027616"/>
    </source>
</evidence>
<gene>
    <name evidence="3" type="ORF">BN938_2365</name>
</gene>
<name>A0A060R9Y2_9BACT</name>
<dbReference type="HOGENOM" id="CLU_046651_0_1_10"/>
<dbReference type="InterPro" id="IPR012341">
    <property type="entry name" value="6hp_glycosidase-like_sf"/>
</dbReference>
<dbReference type="Proteomes" id="UP000027616">
    <property type="component" value="Chromosome I"/>
</dbReference>
<comment type="similarity">
    <text evidence="1">Belongs to the N-acylglucosamine 2-epimerase family.</text>
</comment>
<dbReference type="PANTHER" id="PTHR15108">
    <property type="entry name" value="N-ACYLGLUCOSAMINE-2-EPIMERASE"/>
    <property type="match status" value="1"/>
</dbReference>